<dbReference type="Proteomes" id="UP000269396">
    <property type="component" value="Unassembled WGS sequence"/>
</dbReference>
<dbReference type="GO" id="GO:0005829">
    <property type="term" value="C:cytosol"/>
    <property type="evidence" value="ECO:0007669"/>
    <property type="project" value="TreeGrafter"/>
</dbReference>
<dbReference type="GO" id="GO:0033588">
    <property type="term" value="C:elongator holoenzyme complex"/>
    <property type="evidence" value="ECO:0007669"/>
    <property type="project" value="InterPro"/>
</dbReference>
<evidence type="ECO:0000259" key="2">
    <source>
        <dbReference type="Pfam" id="PF23936"/>
    </source>
</evidence>
<evidence type="ECO:0000256" key="1">
    <source>
        <dbReference type="SAM" id="MobiDB-lite"/>
    </source>
</evidence>
<reference evidence="3 4" key="1">
    <citation type="submission" date="2018-11" db="EMBL/GenBank/DDBJ databases">
        <authorList>
            <consortium name="Pathogen Informatics"/>
        </authorList>
    </citation>
    <scope>NUCLEOTIDE SEQUENCE [LARGE SCALE GENOMIC DNA]</scope>
    <source>
        <strain>Denwood</strain>
        <strain evidence="4">Zambia</strain>
    </source>
</reference>
<feature type="region of interest" description="Disordered" evidence="1">
    <location>
        <begin position="1"/>
        <end position="44"/>
    </location>
</feature>
<dbReference type="EMBL" id="UZAL01000592">
    <property type="protein sequence ID" value="VDO71869.1"/>
    <property type="molecule type" value="Genomic_DNA"/>
</dbReference>
<feature type="domain" description="ELP1 three-helical bundle" evidence="2">
    <location>
        <begin position="7"/>
        <end position="81"/>
    </location>
</feature>
<dbReference type="PANTHER" id="PTHR12747">
    <property type="entry name" value="ELONGATOR COMPLEX PROTEIN 1"/>
    <property type="match status" value="1"/>
</dbReference>
<sequence>MSGDSITSSMSQISLRTSGSKKSGRSMKAKRKQEAKKWSSKPGSKYEEVGLLHELTQSIELGQSLANEVMNSLTEFWYTNMFGEGRTLICSTNDLLRKQKQGLSSIWDDWITGKVGTNQDFSIYSPKANKLRNTSNMLIALIC</sequence>
<dbReference type="Pfam" id="PF23936">
    <property type="entry name" value="HB_ELP1"/>
    <property type="match status" value="1"/>
</dbReference>
<dbReference type="GO" id="GO:0000049">
    <property type="term" value="F:tRNA binding"/>
    <property type="evidence" value="ECO:0007669"/>
    <property type="project" value="TreeGrafter"/>
</dbReference>
<organism evidence="3 4">
    <name type="scientific">Schistosoma mattheei</name>
    <dbReference type="NCBI Taxonomy" id="31246"/>
    <lineage>
        <taxon>Eukaryota</taxon>
        <taxon>Metazoa</taxon>
        <taxon>Spiralia</taxon>
        <taxon>Lophotrochozoa</taxon>
        <taxon>Platyhelminthes</taxon>
        <taxon>Trematoda</taxon>
        <taxon>Digenea</taxon>
        <taxon>Strigeidida</taxon>
        <taxon>Schistosomatoidea</taxon>
        <taxon>Schistosomatidae</taxon>
        <taxon>Schistosoma</taxon>
    </lineage>
</organism>
<dbReference type="GO" id="GO:0002926">
    <property type="term" value="P:tRNA wobble base 5-methoxycarbonylmethyl-2-thiouridinylation"/>
    <property type="evidence" value="ECO:0007669"/>
    <property type="project" value="TreeGrafter"/>
</dbReference>
<dbReference type="STRING" id="31246.A0A183NEU6"/>
<evidence type="ECO:0000313" key="4">
    <source>
        <dbReference type="Proteomes" id="UP000269396"/>
    </source>
</evidence>
<protein>
    <recommendedName>
        <fullName evidence="2">ELP1 three-helical bundle domain-containing protein</fullName>
    </recommendedName>
</protein>
<dbReference type="PANTHER" id="PTHR12747:SF0">
    <property type="entry name" value="ELONGATOR COMPLEX PROTEIN 1"/>
    <property type="match status" value="1"/>
</dbReference>
<evidence type="ECO:0000313" key="3">
    <source>
        <dbReference type="EMBL" id="VDO71869.1"/>
    </source>
</evidence>
<gene>
    <name evidence="3" type="ORF">SMTD_LOCUS632</name>
</gene>
<proteinExistence type="predicted"/>
<dbReference type="InterPro" id="IPR056169">
    <property type="entry name" value="HB_ELP1"/>
</dbReference>
<dbReference type="AlphaFoldDB" id="A0A183NEU6"/>
<keyword evidence="4" id="KW-1185">Reference proteome</keyword>
<name>A0A183NEU6_9TREM</name>
<feature type="compositionally biased region" description="Basic residues" evidence="1">
    <location>
        <begin position="22"/>
        <end position="34"/>
    </location>
</feature>
<dbReference type="InterPro" id="IPR006849">
    <property type="entry name" value="Elp1"/>
</dbReference>
<accession>A0A183NEU6</accession>
<feature type="compositionally biased region" description="Polar residues" evidence="1">
    <location>
        <begin position="1"/>
        <end position="21"/>
    </location>
</feature>